<evidence type="ECO:0000259" key="1">
    <source>
        <dbReference type="Pfam" id="PF01370"/>
    </source>
</evidence>
<reference evidence="2 3" key="1">
    <citation type="submission" date="2019-06" db="EMBL/GenBank/DDBJ databases">
        <title>Flavibacter putida gen. nov., sp. nov., a novel marine bacterium of the family Flavobacteriaceae isolated from coastal seawater.</title>
        <authorList>
            <person name="Feng X."/>
        </authorList>
    </citation>
    <scope>NUCLEOTIDE SEQUENCE [LARGE SCALE GENOMIC DNA]</scope>
    <source>
        <strain evidence="2 3">PLHSN227</strain>
    </source>
</reference>
<organism evidence="2 3">
    <name type="scientific">Haloflavibacter putidus</name>
    <dbReference type="NCBI Taxonomy" id="2576776"/>
    <lineage>
        <taxon>Bacteria</taxon>
        <taxon>Pseudomonadati</taxon>
        <taxon>Bacteroidota</taxon>
        <taxon>Flavobacteriia</taxon>
        <taxon>Flavobacteriales</taxon>
        <taxon>Flavobacteriaceae</taxon>
        <taxon>Haloflavibacter</taxon>
    </lineage>
</organism>
<dbReference type="GO" id="GO:0005737">
    <property type="term" value="C:cytoplasm"/>
    <property type="evidence" value="ECO:0007669"/>
    <property type="project" value="TreeGrafter"/>
</dbReference>
<accession>A0A507ZS75</accession>
<dbReference type="OrthoDB" id="596910at2"/>
<dbReference type="InterPro" id="IPR001509">
    <property type="entry name" value="Epimerase_deHydtase"/>
</dbReference>
<dbReference type="InterPro" id="IPR036291">
    <property type="entry name" value="NAD(P)-bd_dom_sf"/>
</dbReference>
<dbReference type="SUPFAM" id="SSF51735">
    <property type="entry name" value="NAD(P)-binding Rossmann-fold domains"/>
    <property type="match status" value="1"/>
</dbReference>
<dbReference type="EMBL" id="VIAR01000008">
    <property type="protein sequence ID" value="TQD38568.1"/>
    <property type="molecule type" value="Genomic_DNA"/>
</dbReference>
<evidence type="ECO:0000313" key="2">
    <source>
        <dbReference type="EMBL" id="TQD38568.1"/>
    </source>
</evidence>
<name>A0A507ZS75_9FLAO</name>
<dbReference type="RefSeq" id="WP_141421995.1">
    <property type="nucleotide sequence ID" value="NZ_VIAR01000008.1"/>
</dbReference>
<dbReference type="AlphaFoldDB" id="A0A507ZS75"/>
<gene>
    <name evidence="2" type="ORF">FKR84_09105</name>
</gene>
<protein>
    <submittedName>
        <fullName evidence="2">NAD-dependent epimerase/dehydratase family protein</fullName>
    </submittedName>
</protein>
<sequence>MILVTGATGLVGAHLLAHLVQEDVKIRALYRNKAKIAECKSIIASYFTEENLPNYNNIEWVQTDITNVPALQDAFKDIKIVYHCAGFISYDVRDYKKLRKINIEGTANMVNIALANSVKKFCHVSSIAALGEEIGKKKITENSPRNNEKPHSNYSISKYGAEMEVWRASQEGLPVIIVNPGLIIGKGFWESGSGRLFERINKGLSYYLPLTTGFVAVEDVVKTMIQLTNSTIKNESYILVGENLSFKQVLDQIAENLNKPKPKKALKPWMVFMAWLIQSIGNGLFNTKQEITYQSIKGFSNQSYFDNHKVKKAINNKFTPISKSIKETAKAFIKSRN</sequence>
<dbReference type="PANTHER" id="PTHR48079:SF6">
    <property type="entry name" value="NAD(P)-BINDING DOMAIN-CONTAINING PROTEIN-RELATED"/>
    <property type="match status" value="1"/>
</dbReference>
<keyword evidence="3" id="KW-1185">Reference proteome</keyword>
<feature type="domain" description="NAD-dependent epimerase/dehydratase" evidence="1">
    <location>
        <begin position="2"/>
        <end position="230"/>
    </location>
</feature>
<dbReference type="GO" id="GO:0004029">
    <property type="term" value="F:aldehyde dehydrogenase (NAD+) activity"/>
    <property type="evidence" value="ECO:0007669"/>
    <property type="project" value="TreeGrafter"/>
</dbReference>
<evidence type="ECO:0000313" key="3">
    <source>
        <dbReference type="Proteomes" id="UP000317169"/>
    </source>
</evidence>
<dbReference type="Gene3D" id="3.40.50.720">
    <property type="entry name" value="NAD(P)-binding Rossmann-like Domain"/>
    <property type="match status" value="1"/>
</dbReference>
<dbReference type="PANTHER" id="PTHR48079">
    <property type="entry name" value="PROTEIN YEEZ"/>
    <property type="match status" value="1"/>
</dbReference>
<dbReference type="InterPro" id="IPR051783">
    <property type="entry name" value="NAD(P)-dependent_oxidoreduct"/>
</dbReference>
<comment type="caution">
    <text evidence="2">The sequence shown here is derived from an EMBL/GenBank/DDBJ whole genome shotgun (WGS) entry which is preliminary data.</text>
</comment>
<dbReference type="Proteomes" id="UP000317169">
    <property type="component" value="Unassembled WGS sequence"/>
</dbReference>
<dbReference type="Pfam" id="PF01370">
    <property type="entry name" value="Epimerase"/>
    <property type="match status" value="1"/>
</dbReference>
<proteinExistence type="predicted"/>